<dbReference type="InterPro" id="IPR029066">
    <property type="entry name" value="PLP-binding_barrel"/>
</dbReference>
<dbReference type="SUPFAM" id="SSF51419">
    <property type="entry name" value="PLP-binding barrel"/>
    <property type="match status" value="1"/>
</dbReference>
<dbReference type="Gene3D" id="3.20.20.10">
    <property type="entry name" value="Alanine racemase"/>
    <property type="match status" value="1"/>
</dbReference>
<gene>
    <name evidence="2" type="ORF">HDA32_001282</name>
</gene>
<dbReference type="PANTHER" id="PTHR28004:SF8">
    <property type="entry name" value="D-SERINE DEAMINASE"/>
    <property type="match status" value="1"/>
</dbReference>
<feature type="domain" description="D-serine dehydratase-like" evidence="1">
    <location>
        <begin position="305"/>
        <end position="402"/>
    </location>
</feature>
<dbReference type="Pfam" id="PF14031">
    <property type="entry name" value="D-ser_dehydrat"/>
    <property type="match status" value="1"/>
</dbReference>
<organism evidence="2 3">
    <name type="scientific">Spinactinospora alkalitolerans</name>
    <dbReference type="NCBI Taxonomy" id="687207"/>
    <lineage>
        <taxon>Bacteria</taxon>
        <taxon>Bacillati</taxon>
        <taxon>Actinomycetota</taxon>
        <taxon>Actinomycetes</taxon>
        <taxon>Streptosporangiales</taxon>
        <taxon>Nocardiopsidaceae</taxon>
        <taxon>Spinactinospora</taxon>
    </lineage>
</organism>
<dbReference type="SMART" id="SM01119">
    <property type="entry name" value="D-ser_dehydrat"/>
    <property type="match status" value="1"/>
</dbReference>
<accession>A0A852TTH7</accession>
<proteinExistence type="predicted"/>
<dbReference type="Proteomes" id="UP000589036">
    <property type="component" value="Unassembled WGS sequence"/>
</dbReference>
<sequence>MERIRLRIPDEQIDWRATGFWWPGRPIAVSEFAARRPHLFGGAFTWPIMVLRRSKLERNIAALAEFTAAHGLTFAPHGKTSMAPVLFQAQLDAGAWGLTAATANQVLAYRRFGMPRVLLANELLDATALRWIAAELDRDPDFEFLCYADSPAGVEVAAGAVARRPGGRPLRMLVERGFPGGRTGCRTEDQVMEVARAVAAAPGLELAGVAGYEGGLATGDAVRDFVRGLAGDAARLGAEGLVAAPPILSVGGSSWFDVVAEELADRGDLRVVLRSGAYVAHDDGLYHRNSPFRRAGGAEDDLAGALEIWAQISSVPEPGLAIATMGRREANSDAGPPVPRVLRRPDGEQADLSGAEVTALNDHHAYLSLPAGVRVAPGDLVGFGISHPCTAFDRWRLIPVVADDDTVVDVLRTYF</sequence>
<dbReference type="EMBL" id="JACCCC010000001">
    <property type="protein sequence ID" value="NYE46162.1"/>
    <property type="molecule type" value="Genomic_DNA"/>
</dbReference>
<evidence type="ECO:0000313" key="3">
    <source>
        <dbReference type="Proteomes" id="UP000589036"/>
    </source>
</evidence>
<dbReference type="Gene3D" id="2.40.37.20">
    <property type="entry name" value="D-serine dehydratase-like domain"/>
    <property type="match status" value="1"/>
</dbReference>
<dbReference type="PANTHER" id="PTHR28004">
    <property type="entry name" value="ZGC:162816-RELATED"/>
    <property type="match status" value="1"/>
</dbReference>
<comment type="caution">
    <text evidence="2">The sequence shown here is derived from an EMBL/GenBank/DDBJ whole genome shotgun (WGS) entry which is preliminary data.</text>
</comment>
<dbReference type="InterPro" id="IPR042208">
    <property type="entry name" value="D-ser_dehydrat-like_sf"/>
</dbReference>
<evidence type="ECO:0000313" key="2">
    <source>
        <dbReference type="EMBL" id="NYE46162.1"/>
    </source>
</evidence>
<name>A0A852TTH7_9ACTN</name>
<dbReference type="AlphaFoldDB" id="A0A852TTH7"/>
<reference evidence="2 3" key="1">
    <citation type="submission" date="2020-07" db="EMBL/GenBank/DDBJ databases">
        <title>Sequencing the genomes of 1000 actinobacteria strains.</title>
        <authorList>
            <person name="Klenk H.-P."/>
        </authorList>
    </citation>
    <scope>NUCLEOTIDE SEQUENCE [LARGE SCALE GENOMIC DNA]</scope>
    <source>
        <strain evidence="2 3">CXB654</strain>
    </source>
</reference>
<keyword evidence="3" id="KW-1185">Reference proteome</keyword>
<dbReference type="InterPro" id="IPR026956">
    <property type="entry name" value="D-ser_dehydrat-like_dom"/>
</dbReference>
<protein>
    <submittedName>
        <fullName evidence="2">D-serine deaminase-like pyridoxal phosphate-dependent protein</fullName>
    </submittedName>
</protein>
<dbReference type="InterPro" id="IPR051466">
    <property type="entry name" value="D-amino_acid_metab_enzyme"/>
</dbReference>
<evidence type="ECO:0000259" key="1">
    <source>
        <dbReference type="SMART" id="SM01119"/>
    </source>
</evidence>